<evidence type="ECO:0000256" key="1">
    <source>
        <dbReference type="ARBA" id="ARBA00022475"/>
    </source>
</evidence>
<dbReference type="GO" id="GO:0009246">
    <property type="term" value="P:enterobacterial common antigen biosynthetic process"/>
    <property type="evidence" value="ECO:0007669"/>
    <property type="project" value="InterPro"/>
</dbReference>
<evidence type="ECO:0000256" key="5">
    <source>
        <dbReference type="ARBA" id="ARBA00023136"/>
    </source>
</evidence>
<keyword evidence="2" id="KW-0997">Cell inner membrane</keyword>
<dbReference type="Pfam" id="PF07429">
    <property type="entry name" value="Glyco_transf_56"/>
    <property type="match status" value="1"/>
</dbReference>
<keyword evidence="1" id="KW-1003">Cell membrane</keyword>
<name>A0A1G9M1A9_9GAMM</name>
<dbReference type="EMBL" id="FNGI01000006">
    <property type="protein sequence ID" value="SDL67707.1"/>
    <property type="molecule type" value="Genomic_DNA"/>
</dbReference>
<dbReference type="InterPro" id="IPR009993">
    <property type="entry name" value="WecF"/>
</dbReference>
<dbReference type="STRING" id="119000.SAMN05661010_02245"/>
<evidence type="ECO:0000313" key="6">
    <source>
        <dbReference type="EMBL" id="SDL67707.1"/>
    </source>
</evidence>
<dbReference type="OrthoDB" id="1083028at2"/>
<keyword evidence="7" id="KW-1185">Reference proteome</keyword>
<organism evidence="6 7">
    <name type="scientific">Modicisalibacter muralis</name>
    <dbReference type="NCBI Taxonomy" id="119000"/>
    <lineage>
        <taxon>Bacteria</taxon>
        <taxon>Pseudomonadati</taxon>
        <taxon>Pseudomonadota</taxon>
        <taxon>Gammaproteobacteria</taxon>
        <taxon>Oceanospirillales</taxon>
        <taxon>Halomonadaceae</taxon>
        <taxon>Modicisalibacter</taxon>
    </lineage>
</organism>
<evidence type="ECO:0000256" key="2">
    <source>
        <dbReference type="ARBA" id="ARBA00022519"/>
    </source>
</evidence>
<reference evidence="6 7" key="1">
    <citation type="submission" date="2016-10" db="EMBL/GenBank/DDBJ databases">
        <authorList>
            <person name="de Groot N.N."/>
        </authorList>
    </citation>
    <scope>NUCLEOTIDE SEQUENCE [LARGE SCALE GENOMIC DNA]</scope>
    <source>
        <strain evidence="6 7">DSM 14789</strain>
    </source>
</reference>
<evidence type="ECO:0000313" key="7">
    <source>
        <dbReference type="Proteomes" id="UP000198654"/>
    </source>
</evidence>
<evidence type="ECO:0000256" key="4">
    <source>
        <dbReference type="ARBA" id="ARBA00022679"/>
    </source>
</evidence>
<dbReference type="GO" id="GO:0008417">
    <property type="term" value="F:fucosyltransferase activity"/>
    <property type="evidence" value="ECO:0007669"/>
    <property type="project" value="InterPro"/>
</dbReference>
<dbReference type="RefSeq" id="WP_089728560.1">
    <property type="nucleotide sequence ID" value="NZ_FNGI01000006.1"/>
</dbReference>
<proteinExistence type="predicted"/>
<sequence length="393" mass="45011">MRILHLTTSNKFFPMAYCSFERKFPGQNTIWIRGDVGSSEGVVKTEGGRVFNLFDIFCFFFRRHVKEYDLVILHSLDPAWFPVLIKLSRYAKIAWIGWGFDYYSYIKTGRREFLLDKTYSLFQASRKNAINNPIQAVKNFLSKVILSFFKNKSLPLIDSISTVIKEDYDLICGAGILKRVPPYLPWNYGTLEGDLVGSFIGQRVDGQKILLGNSADYTNNHIEAIDFLSMLDVSSDVVLPLSYGDLNYRDYVSSYATQKLGCRARILTDFIPIDEYISMLKSCGYAIMNHKRQQALGNIVIMLYLGARIFLRSENPVYTCLVRDGAILNTINDLSRNPGLLKKPLTDSEVRKNIAVLEMRWSEQAIDNKTLELVRYHVGQQRGYMAARVHCDT</sequence>
<dbReference type="AlphaFoldDB" id="A0A1G9M1A9"/>
<evidence type="ECO:0000256" key="3">
    <source>
        <dbReference type="ARBA" id="ARBA00022676"/>
    </source>
</evidence>
<accession>A0A1G9M1A9</accession>
<gene>
    <name evidence="6" type="ORF">SAMN05661010_02245</name>
</gene>
<keyword evidence="4 6" id="KW-0808">Transferase</keyword>
<dbReference type="Proteomes" id="UP000198654">
    <property type="component" value="Unassembled WGS sequence"/>
</dbReference>
<keyword evidence="3 6" id="KW-0328">Glycosyltransferase</keyword>
<protein>
    <submittedName>
        <fullName evidence="6">4-alpha-L-fucosyltransferase glycosyl transferase group 56</fullName>
    </submittedName>
</protein>
<keyword evidence="5" id="KW-0472">Membrane</keyword>